<accession>A0A9W8DND3</accession>
<dbReference type="AlphaFoldDB" id="A0A9W8DND3"/>
<dbReference type="Proteomes" id="UP001150569">
    <property type="component" value="Unassembled WGS sequence"/>
</dbReference>
<evidence type="ECO:0000256" key="5">
    <source>
        <dbReference type="ARBA" id="ARBA00035007"/>
    </source>
</evidence>
<dbReference type="SUPFAM" id="SSF51690">
    <property type="entry name" value="Nicotinate/Quinolinate PRTase C-terminal domain-like"/>
    <property type="match status" value="1"/>
</dbReference>
<dbReference type="OrthoDB" id="193380at2759"/>
<feature type="domain" description="Nicotinate/nicotinamide phosphoribosyltransferase" evidence="9">
    <location>
        <begin position="184"/>
        <end position="418"/>
    </location>
</feature>
<dbReference type="EC" id="2.4.2.12" evidence="6"/>
<evidence type="ECO:0000256" key="3">
    <source>
        <dbReference type="ARBA" id="ARBA00022676"/>
    </source>
</evidence>
<proteinExistence type="inferred from homology"/>
<organism evidence="11 12">
    <name type="scientific">Tieghemiomyces parasiticus</name>
    <dbReference type="NCBI Taxonomy" id="78921"/>
    <lineage>
        <taxon>Eukaryota</taxon>
        <taxon>Fungi</taxon>
        <taxon>Fungi incertae sedis</taxon>
        <taxon>Zoopagomycota</taxon>
        <taxon>Kickxellomycotina</taxon>
        <taxon>Dimargaritomycetes</taxon>
        <taxon>Dimargaritales</taxon>
        <taxon>Dimargaritaceae</taxon>
        <taxon>Tieghemiomyces</taxon>
    </lineage>
</organism>
<dbReference type="Gene3D" id="3.20.20.70">
    <property type="entry name" value="Aldolase class I"/>
    <property type="match status" value="1"/>
</dbReference>
<feature type="domain" description="Nicotinamide phosphoribosyltransferase N-terminal" evidence="10">
    <location>
        <begin position="11"/>
        <end position="110"/>
    </location>
</feature>
<evidence type="ECO:0000256" key="7">
    <source>
        <dbReference type="ARBA" id="ARBA00035036"/>
    </source>
</evidence>
<gene>
    <name evidence="11" type="ORF">IWQ60_010575</name>
</gene>
<dbReference type="Pfam" id="PF18127">
    <property type="entry name" value="NAMPT_N"/>
    <property type="match status" value="1"/>
</dbReference>
<dbReference type="InterPro" id="IPR041525">
    <property type="entry name" value="N/Namide_PRibTrfase"/>
</dbReference>
<dbReference type="EMBL" id="JANBPT010001031">
    <property type="protein sequence ID" value="KAJ1910586.1"/>
    <property type="molecule type" value="Genomic_DNA"/>
</dbReference>
<dbReference type="PANTHER" id="PTHR43816:SF1">
    <property type="entry name" value="NICOTINAMIDE PHOSPHORIBOSYLTRANSFERASE"/>
    <property type="match status" value="1"/>
</dbReference>
<keyword evidence="2" id="KW-0662">Pyridine nucleotide biosynthesis</keyword>
<keyword evidence="12" id="KW-1185">Reference proteome</keyword>
<dbReference type="Pfam" id="PF04095">
    <property type="entry name" value="NAPRTase"/>
    <property type="match status" value="1"/>
</dbReference>
<dbReference type="InterPro" id="IPR041529">
    <property type="entry name" value="DUF5598"/>
</dbReference>
<evidence type="ECO:0000256" key="4">
    <source>
        <dbReference type="ARBA" id="ARBA00022679"/>
    </source>
</evidence>
<dbReference type="PANTHER" id="PTHR43816">
    <property type="entry name" value="NICOTINAMIDE PHOSPHORIBOSYLTRANSFERASE"/>
    <property type="match status" value="1"/>
</dbReference>
<evidence type="ECO:0000256" key="6">
    <source>
        <dbReference type="ARBA" id="ARBA00035024"/>
    </source>
</evidence>
<dbReference type="GO" id="GO:0009435">
    <property type="term" value="P:NAD+ biosynthetic process"/>
    <property type="evidence" value="ECO:0007669"/>
    <property type="project" value="InterPro"/>
</dbReference>
<dbReference type="PIRSF" id="PIRSF005943">
    <property type="entry name" value="NMPRT"/>
    <property type="match status" value="1"/>
</dbReference>
<evidence type="ECO:0000313" key="11">
    <source>
        <dbReference type="EMBL" id="KAJ1910586.1"/>
    </source>
</evidence>
<sequence length="519" mass="57403">MFRNLAIPPPILTDSYKLAHAELYPPAEKMTAYAECRHAFDKDPEDHRILFYGMRYIVDNYLNVRWTLDDVIRSEHFFAHHNAGYTEFPFPKDLFLALINEHDGYFPVKVETLPEGTVVYPHIPVYQITAVGKYAPLVTYLETLLTMVWYPLTVATLSRRMRTLIEDAFDECVDEENHSLISSRLHDFGFRGCTSVEQSIIGGCAHLVNFEGTDTLSAGYYAQFYLNGGEPLATAVPATEHSVMTAFARERDAILSTIDHVGTGIYSIVMDTYDYAYALETLLPTVAKRKLAKGGVLVVRPDSGDAVANVLLALRSLETIFGAKTNRKGYKVLNKCAVIQGDGVTYRLAQDILAAVKEAKFSPENVALGMGSGLLQKVHRDVCSFATKLSYIEYADGSHRDTMKIPQTDKGKTSLPGQLDVIADENSLPVAYPRGHPDTAGKPSLFRTVYDHGPVQGVWDSFKAIRERAQTQWAAAPKQHEAVSEALRLKSEAFLAELKASVMAAKAEASSSSGSNLSE</sequence>
<evidence type="ECO:0000256" key="8">
    <source>
        <dbReference type="ARBA" id="ARBA00047835"/>
    </source>
</evidence>
<evidence type="ECO:0000256" key="1">
    <source>
        <dbReference type="ARBA" id="ARBA00010897"/>
    </source>
</evidence>
<keyword evidence="3" id="KW-0328">Glycosyltransferase</keyword>
<protein>
    <recommendedName>
        <fullName evidence="7">Nicotinamide phosphoribosyltransferase</fullName>
        <ecNumber evidence="6">2.4.2.12</ecNumber>
    </recommendedName>
</protein>
<comment type="pathway">
    <text evidence="5">Cofactor biosynthesis; NAD(+) biosynthesis; nicotinamide D-ribonucleotide from 5-phospho-alpha-D-ribose 1-diphosphate and nicotinamide: step 1/1.</text>
</comment>
<evidence type="ECO:0000313" key="12">
    <source>
        <dbReference type="Proteomes" id="UP001150569"/>
    </source>
</evidence>
<evidence type="ECO:0000256" key="2">
    <source>
        <dbReference type="ARBA" id="ARBA00022642"/>
    </source>
</evidence>
<reference evidence="11" key="1">
    <citation type="submission" date="2022-07" db="EMBL/GenBank/DDBJ databases">
        <title>Phylogenomic reconstructions and comparative analyses of Kickxellomycotina fungi.</title>
        <authorList>
            <person name="Reynolds N.K."/>
            <person name="Stajich J.E."/>
            <person name="Barry K."/>
            <person name="Grigoriev I.V."/>
            <person name="Crous P."/>
            <person name="Smith M.E."/>
        </authorList>
    </citation>
    <scope>NUCLEOTIDE SEQUENCE</scope>
    <source>
        <strain evidence="11">RSA 861</strain>
    </source>
</reference>
<evidence type="ECO:0000259" key="10">
    <source>
        <dbReference type="Pfam" id="PF18127"/>
    </source>
</evidence>
<evidence type="ECO:0000259" key="9">
    <source>
        <dbReference type="Pfam" id="PF04095"/>
    </source>
</evidence>
<dbReference type="InterPro" id="IPR036068">
    <property type="entry name" value="Nicotinate_pribotase-like_C"/>
</dbReference>
<name>A0A9W8DND3_9FUNG</name>
<comment type="caution">
    <text evidence="11">The sequence shown here is derived from an EMBL/GenBank/DDBJ whole genome shotgun (WGS) entry which is preliminary data.</text>
</comment>
<comment type="catalytic activity">
    <reaction evidence="8">
        <text>beta-nicotinamide D-ribonucleotide + diphosphate = 5-phospho-alpha-D-ribose 1-diphosphate + nicotinamide + H(+)</text>
        <dbReference type="Rhea" id="RHEA:16149"/>
        <dbReference type="ChEBI" id="CHEBI:14649"/>
        <dbReference type="ChEBI" id="CHEBI:15378"/>
        <dbReference type="ChEBI" id="CHEBI:17154"/>
        <dbReference type="ChEBI" id="CHEBI:33019"/>
        <dbReference type="ChEBI" id="CHEBI:58017"/>
        <dbReference type="EC" id="2.4.2.12"/>
    </reaction>
    <physiologicalReaction direction="right-to-left" evidence="8">
        <dbReference type="Rhea" id="RHEA:16151"/>
    </physiologicalReaction>
</comment>
<dbReference type="InterPro" id="IPR016471">
    <property type="entry name" value="Nicotinamide_PRibTrfase"/>
</dbReference>
<dbReference type="InterPro" id="IPR013785">
    <property type="entry name" value="Aldolase_TIM"/>
</dbReference>
<dbReference type="GO" id="GO:0047280">
    <property type="term" value="F:nicotinamide phosphoribosyltransferase activity"/>
    <property type="evidence" value="ECO:0007669"/>
    <property type="project" value="UniProtKB-EC"/>
</dbReference>
<comment type="similarity">
    <text evidence="1">Belongs to the NAPRTase family.</text>
</comment>
<keyword evidence="4" id="KW-0808">Transferase</keyword>